<dbReference type="PROSITE" id="PS51005">
    <property type="entry name" value="NAC"/>
    <property type="match status" value="1"/>
</dbReference>
<keyword evidence="3" id="KW-0238">DNA-binding</keyword>
<evidence type="ECO:0000256" key="2">
    <source>
        <dbReference type="ARBA" id="ARBA00023015"/>
    </source>
</evidence>
<evidence type="ECO:0000256" key="1">
    <source>
        <dbReference type="ARBA" id="ARBA00004123"/>
    </source>
</evidence>
<dbReference type="Pfam" id="PF02365">
    <property type="entry name" value="NAM"/>
    <property type="match status" value="1"/>
</dbReference>
<accession>A0A843WPN4</accession>
<keyword evidence="2" id="KW-0805">Transcription regulation</keyword>
<dbReference type="EMBL" id="NMUH01004141">
    <property type="protein sequence ID" value="MQM08518.1"/>
    <property type="molecule type" value="Genomic_DNA"/>
</dbReference>
<organism evidence="7 8">
    <name type="scientific">Colocasia esculenta</name>
    <name type="common">Wild taro</name>
    <name type="synonym">Arum esculentum</name>
    <dbReference type="NCBI Taxonomy" id="4460"/>
    <lineage>
        <taxon>Eukaryota</taxon>
        <taxon>Viridiplantae</taxon>
        <taxon>Streptophyta</taxon>
        <taxon>Embryophyta</taxon>
        <taxon>Tracheophyta</taxon>
        <taxon>Spermatophyta</taxon>
        <taxon>Magnoliopsida</taxon>
        <taxon>Liliopsida</taxon>
        <taxon>Araceae</taxon>
        <taxon>Aroideae</taxon>
        <taxon>Colocasieae</taxon>
        <taxon>Colocasia</taxon>
    </lineage>
</organism>
<dbReference type="GO" id="GO:0006355">
    <property type="term" value="P:regulation of DNA-templated transcription"/>
    <property type="evidence" value="ECO:0007669"/>
    <property type="project" value="InterPro"/>
</dbReference>
<name>A0A843WPN4_COLES</name>
<proteinExistence type="predicted"/>
<comment type="caution">
    <text evidence="7">The sequence shown here is derived from an EMBL/GenBank/DDBJ whole genome shotgun (WGS) entry which is preliminary data.</text>
</comment>
<dbReference type="GO" id="GO:0005634">
    <property type="term" value="C:nucleus"/>
    <property type="evidence" value="ECO:0007669"/>
    <property type="project" value="UniProtKB-SubCell"/>
</dbReference>
<keyword evidence="5" id="KW-0539">Nucleus</keyword>
<evidence type="ECO:0000256" key="3">
    <source>
        <dbReference type="ARBA" id="ARBA00023125"/>
    </source>
</evidence>
<dbReference type="Gene3D" id="2.170.150.80">
    <property type="entry name" value="NAC domain"/>
    <property type="match status" value="1"/>
</dbReference>
<dbReference type="InterPro" id="IPR036093">
    <property type="entry name" value="NAC_dom_sf"/>
</dbReference>
<evidence type="ECO:0000259" key="6">
    <source>
        <dbReference type="PROSITE" id="PS51005"/>
    </source>
</evidence>
<reference evidence="7" key="1">
    <citation type="submission" date="2017-07" db="EMBL/GenBank/DDBJ databases">
        <title>Taro Niue Genome Assembly and Annotation.</title>
        <authorList>
            <person name="Atibalentja N."/>
            <person name="Keating K."/>
            <person name="Fields C.J."/>
        </authorList>
    </citation>
    <scope>NUCLEOTIDE SEQUENCE</scope>
    <source>
        <strain evidence="7">Niue_2</strain>
        <tissue evidence="7">Leaf</tissue>
    </source>
</reference>
<dbReference type="FunFam" id="2.170.150.80:FF:000002">
    <property type="entry name" value="Nac domain-containing protein 86"/>
    <property type="match status" value="1"/>
</dbReference>
<dbReference type="AlphaFoldDB" id="A0A843WPN4"/>
<dbReference type="InterPro" id="IPR003441">
    <property type="entry name" value="NAC-dom"/>
</dbReference>
<evidence type="ECO:0000313" key="8">
    <source>
        <dbReference type="Proteomes" id="UP000652761"/>
    </source>
</evidence>
<protein>
    <recommendedName>
        <fullName evidence="6">NAC domain-containing protein</fullName>
    </recommendedName>
</protein>
<dbReference type="SUPFAM" id="SSF101941">
    <property type="entry name" value="NAC domain"/>
    <property type="match status" value="1"/>
</dbReference>
<keyword evidence="8" id="KW-1185">Reference proteome</keyword>
<gene>
    <name evidence="7" type="ORF">Taro_041378</name>
</gene>
<sequence>MARTSLPPGFRFHPTDVELTLYYLKRKIMGKPFRFEAISEIELYKFAPWDLPDKSCLQSKDLEWYFFCPADRKYANSSRQNRATDIGYWKITGKDRSISYNSRIVARKKTLVFHEGRVPNGVRTNWVMHEYRLEEKELADSGFLLDAFVLCKIYKKSGPGPKIGEQYGAPFSEEDWEEEEGGPSVLLPPICNDSMHVQYELSDHVQPDGHAVDATAPGSSECVDICSVLQEVLESHDHEIFGTQASEMSDSLVHGTSTKRTIVPNASQVELESADEIYFPNETLGDALEHDLLDLSSQAKPWPIEDFHSPYNSTDDMLLQSLLGISDGSYMEMSDFQLPAQGHSPHLHLPDNLSPTYQPSLLSWESIGASSGTVHP</sequence>
<evidence type="ECO:0000256" key="4">
    <source>
        <dbReference type="ARBA" id="ARBA00023163"/>
    </source>
</evidence>
<dbReference type="OrthoDB" id="645697at2759"/>
<dbReference type="PANTHER" id="PTHR31744">
    <property type="entry name" value="PROTEIN CUP-SHAPED COTYLEDON 2-RELATED"/>
    <property type="match status" value="1"/>
</dbReference>
<dbReference type="PANTHER" id="PTHR31744:SF210">
    <property type="entry name" value="NAC DOMAIN-CONTAINING PROTEIN 86-LIKE"/>
    <property type="match status" value="1"/>
</dbReference>
<comment type="subcellular location">
    <subcellularLocation>
        <location evidence="1">Nucleus</location>
    </subcellularLocation>
</comment>
<dbReference type="GO" id="GO:0003677">
    <property type="term" value="F:DNA binding"/>
    <property type="evidence" value="ECO:0007669"/>
    <property type="project" value="UniProtKB-KW"/>
</dbReference>
<dbReference type="Proteomes" id="UP000652761">
    <property type="component" value="Unassembled WGS sequence"/>
</dbReference>
<keyword evidence="4" id="KW-0804">Transcription</keyword>
<evidence type="ECO:0000313" key="7">
    <source>
        <dbReference type="EMBL" id="MQM08518.1"/>
    </source>
</evidence>
<evidence type="ECO:0000256" key="5">
    <source>
        <dbReference type="ARBA" id="ARBA00023242"/>
    </source>
</evidence>
<feature type="domain" description="NAC" evidence="6">
    <location>
        <begin position="6"/>
        <end position="156"/>
    </location>
</feature>